<evidence type="ECO:0000256" key="6">
    <source>
        <dbReference type="SAM" id="MobiDB-lite"/>
    </source>
</evidence>
<keyword evidence="4" id="KW-0804">Transcription</keyword>
<dbReference type="EMBL" id="SEOQ01000530">
    <property type="protein sequence ID" value="TFY61045.1"/>
    <property type="molecule type" value="Genomic_DNA"/>
</dbReference>
<feature type="compositionally biased region" description="Polar residues" evidence="6">
    <location>
        <begin position="128"/>
        <end position="139"/>
    </location>
</feature>
<evidence type="ECO:0000256" key="4">
    <source>
        <dbReference type="ARBA" id="ARBA00023163"/>
    </source>
</evidence>
<evidence type="ECO:0000256" key="1">
    <source>
        <dbReference type="ARBA" id="ARBA00004123"/>
    </source>
</evidence>
<dbReference type="SUPFAM" id="SSF47459">
    <property type="entry name" value="HLH, helix-loop-helix DNA-binding domain"/>
    <property type="match status" value="1"/>
</dbReference>
<keyword evidence="3" id="KW-0238">DNA-binding</keyword>
<dbReference type="InterPro" id="IPR036638">
    <property type="entry name" value="HLH_DNA-bd_sf"/>
</dbReference>
<accession>A0A4Y9YFA9</accession>
<protein>
    <recommendedName>
        <fullName evidence="7">BHLH domain-containing protein</fullName>
    </recommendedName>
</protein>
<sequence length="364" mass="38566">MDLLSSSESHAFQSFLSSIDIDYSLQDTLTSTEWSFLNDEIPIPHTQPGKEALEKATKDLMALQPQASLQASAWSLAPFQSLSPFKQQPRSLRTVPPIHPSAPPATTVQSTPTSAFAPPAPARRSPSLVQSPTAFTAPNSLVRPRPTRDPSASSSASTSTPSPSLSTKRSHSQDSDPAKRTAKRQRTSSSARSPKAPSSSSSASASGTPQSALSGKPALLTASQKKANHIQSEQKRRANIRRGYEALCETVPTLREAIRAEDEANAAAAAAGASVSSAGSKKRKTRTKSSDDGEKIDGRAGPRSENIVLQKTIDFIQELRAEREGLLARLQRGRGALARGHPALMPAREGLPLVGARVDGDGGK</sequence>
<keyword evidence="2" id="KW-0805">Transcription regulation</keyword>
<dbReference type="GO" id="GO:0000978">
    <property type="term" value="F:RNA polymerase II cis-regulatory region sequence-specific DNA binding"/>
    <property type="evidence" value="ECO:0007669"/>
    <property type="project" value="TreeGrafter"/>
</dbReference>
<gene>
    <name evidence="8" type="ORF">EVG20_g7206</name>
</gene>
<evidence type="ECO:0000256" key="2">
    <source>
        <dbReference type="ARBA" id="ARBA00023015"/>
    </source>
</evidence>
<evidence type="ECO:0000256" key="3">
    <source>
        <dbReference type="ARBA" id="ARBA00023125"/>
    </source>
</evidence>
<feature type="region of interest" description="Disordered" evidence="6">
    <location>
        <begin position="270"/>
        <end position="303"/>
    </location>
</feature>
<evidence type="ECO:0000313" key="8">
    <source>
        <dbReference type="EMBL" id="TFY61045.1"/>
    </source>
</evidence>
<evidence type="ECO:0000256" key="5">
    <source>
        <dbReference type="ARBA" id="ARBA00023242"/>
    </source>
</evidence>
<dbReference type="Proteomes" id="UP000298327">
    <property type="component" value="Unassembled WGS sequence"/>
</dbReference>
<evidence type="ECO:0000259" key="7">
    <source>
        <dbReference type="PROSITE" id="PS50888"/>
    </source>
</evidence>
<comment type="subcellular location">
    <subcellularLocation>
        <location evidence="1">Nucleus</location>
    </subcellularLocation>
</comment>
<comment type="caution">
    <text evidence="8">The sequence shown here is derived from an EMBL/GenBank/DDBJ whole genome shotgun (WGS) entry which is preliminary data.</text>
</comment>
<dbReference type="PANTHER" id="PTHR15741">
    <property type="entry name" value="BASIC HELIX-LOOP-HELIX ZIP TRANSCRIPTION FACTOR"/>
    <property type="match status" value="1"/>
</dbReference>
<dbReference type="GO" id="GO:0005634">
    <property type="term" value="C:nucleus"/>
    <property type="evidence" value="ECO:0007669"/>
    <property type="project" value="UniProtKB-SubCell"/>
</dbReference>
<dbReference type="PANTHER" id="PTHR15741:SF27">
    <property type="entry name" value="TRANSCRIPTION FACTOR AP-4"/>
    <property type="match status" value="1"/>
</dbReference>
<dbReference type="OrthoDB" id="5778525at2759"/>
<dbReference type="InterPro" id="IPR052207">
    <property type="entry name" value="Max-like/E-box_TFs"/>
</dbReference>
<feature type="compositionally biased region" description="Basic and acidic residues" evidence="6">
    <location>
        <begin position="288"/>
        <end position="302"/>
    </location>
</feature>
<feature type="region of interest" description="Disordered" evidence="6">
    <location>
        <begin position="87"/>
        <end position="214"/>
    </location>
</feature>
<proteinExistence type="predicted"/>
<organism evidence="8 9">
    <name type="scientific">Dentipellis fragilis</name>
    <dbReference type="NCBI Taxonomy" id="205917"/>
    <lineage>
        <taxon>Eukaryota</taxon>
        <taxon>Fungi</taxon>
        <taxon>Dikarya</taxon>
        <taxon>Basidiomycota</taxon>
        <taxon>Agaricomycotina</taxon>
        <taxon>Agaricomycetes</taxon>
        <taxon>Russulales</taxon>
        <taxon>Hericiaceae</taxon>
        <taxon>Dentipellis</taxon>
    </lineage>
</organism>
<feature type="compositionally biased region" description="Low complexity" evidence="6">
    <location>
        <begin position="110"/>
        <end position="127"/>
    </location>
</feature>
<feature type="compositionally biased region" description="Low complexity" evidence="6">
    <location>
        <begin position="149"/>
        <end position="167"/>
    </location>
</feature>
<keyword evidence="9" id="KW-1185">Reference proteome</keyword>
<feature type="domain" description="BHLH" evidence="7">
    <location>
        <begin position="224"/>
        <end position="319"/>
    </location>
</feature>
<keyword evidence="5" id="KW-0539">Nucleus</keyword>
<dbReference type="GO" id="GO:0000981">
    <property type="term" value="F:DNA-binding transcription factor activity, RNA polymerase II-specific"/>
    <property type="evidence" value="ECO:0007669"/>
    <property type="project" value="TreeGrafter"/>
</dbReference>
<dbReference type="STRING" id="205917.A0A4Y9YFA9"/>
<dbReference type="PROSITE" id="PS50888">
    <property type="entry name" value="BHLH"/>
    <property type="match status" value="1"/>
</dbReference>
<feature type="compositionally biased region" description="Low complexity" evidence="6">
    <location>
        <begin position="188"/>
        <end position="212"/>
    </location>
</feature>
<evidence type="ECO:0000313" key="9">
    <source>
        <dbReference type="Proteomes" id="UP000298327"/>
    </source>
</evidence>
<dbReference type="AlphaFoldDB" id="A0A4Y9YFA9"/>
<dbReference type="GO" id="GO:0046983">
    <property type="term" value="F:protein dimerization activity"/>
    <property type="evidence" value="ECO:0007669"/>
    <property type="project" value="InterPro"/>
</dbReference>
<reference evidence="8 9" key="1">
    <citation type="submission" date="2019-02" db="EMBL/GenBank/DDBJ databases">
        <title>Genome sequencing of the rare red list fungi Dentipellis fragilis.</title>
        <authorList>
            <person name="Buettner E."/>
            <person name="Kellner H."/>
        </authorList>
    </citation>
    <scope>NUCLEOTIDE SEQUENCE [LARGE SCALE GENOMIC DNA]</scope>
    <source>
        <strain evidence="8 9">DSM 105465</strain>
    </source>
</reference>
<name>A0A4Y9YFA9_9AGAM</name>
<dbReference type="Gene3D" id="4.10.280.10">
    <property type="entry name" value="Helix-loop-helix DNA-binding domain"/>
    <property type="match status" value="1"/>
</dbReference>
<dbReference type="InterPro" id="IPR011598">
    <property type="entry name" value="bHLH_dom"/>
</dbReference>